<reference evidence="2 3" key="1">
    <citation type="submission" date="2018-06" db="EMBL/GenBank/DDBJ databases">
        <authorList>
            <consortium name="Pathogen Informatics"/>
            <person name="Doyle S."/>
        </authorList>
    </citation>
    <scope>NUCLEOTIDE SEQUENCE [LARGE SCALE GENOMIC DNA]</scope>
    <source>
        <strain evidence="2 3">NCTC1659</strain>
    </source>
</reference>
<protein>
    <submittedName>
        <fullName evidence="2">Inner membrane protein yhaI</fullName>
    </submittedName>
</protein>
<evidence type="ECO:0000256" key="1">
    <source>
        <dbReference type="SAM" id="Phobius"/>
    </source>
</evidence>
<keyword evidence="1" id="KW-0472">Membrane</keyword>
<dbReference type="Pfam" id="PF05656">
    <property type="entry name" value="DUF805"/>
    <property type="match status" value="1"/>
</dbReference>
<feature type="transmembrane region" description="Helical" evidence="1">
    <location>
        <begin position="12"/>
        <end position="43"/>
    </location>
</feature>
<dbReference type="STRING" id="733.B0186_06700"/>
<keyword evidence="1" id="KW-1133">Transmembrane helix</keyword>
<dbReference type="Proteomes" id="UP000254329">
    <property type="component" value="Unassembled WGS sequence"/>
</dbReference>
<sequence length="92" mass="10468">MRLNRTNYAIYYILTSGLIIIASKLAYSPSIFILSGIAAQIYFASRRLKDMNYNPWWAFLAILPIVSFILMFPKGTQGANQYGEDPRTLKKG</sequence>
<keyword evidence="1" id="KW-0812">Transmembrane</keyword>
<gene>
    <name evidence="2" type="primary">yhaI</name>
    <name evidence="2" type="ORF">NCTC1659_02157</name>
</gene>
<proteinExistence type="predicted"/>
<dbReference type="AlphaFoldDB" id="A0A1V4B0M3"/>
<feature type="transmembrane region" description="Helical" evidence="1">
    <location>
        <begin position="55"/>
        <end position="72"/>
    </location>
</feature>
<dbReference type="EMBL" id="UGHF01000001">
    <property type="protein sequence ID" value="STO60856.1"/>
    <property type="molecule type" value="Genomic_DNA"/>
</dbReference>
<accession>A0A1V4B0M3</accession>
<dbReference type="GO" id="GO:0016020">
    <property type="term" value="C:membrane"/>
    <property type="evidence" value="ECO:0007669"/>
    <property type="project" value="InterPro"/>
</dbReference>
<evidence type="ECO:0000313" key="2">
    <source>
        <dbReference type="EMBL" id="STO60856.1"/>
    </source>
</evidence>
<dbReference type="InterPro" id="IPR008523">
    <property type="entry name" value="DUF805"/>
</dbReference>
<evidence type="ECO:0000313" key="3">
    <source>
        <dbReference type="Proteomes" id="UP000254329"/>
    </source>
</evidence>
<dbReference type="RefSeq" id="WP_158077968.1">
    <property type="nucleotide sequence ID" value="NZ_MUXZ01000018.1"/>
</dbReference>
<organism evidence="2 3">
    <name type="scientific">Canicola haemoglobinophilus</name>
    <dbReference type="NCBI Taxonomy" id="733"/>
    <lineage>
        <taxon>Bacteria</taxon>
        <taxon>Pseudomonadati</taxon>
        <taxon>Pseudomonadota</taxon>
        <taxon>Gammaproteobacteria</taxon>
        <taxon>Pasteurellales</taxon>
        <taxon>Pasteurellaceae</taxon>
        <taxon>Canicola</taxon>
    </lineage>
</organism>
<name>A0A1V4B0M3_9PAST</name>
<keyword evidence="3" id="KW-1185">Reference proteome</keyword>